<dbReference type="PANTHER" id="PTHR30096">
    <property type="entry name" value="4,5-DOPA DIOXYGENASE EXTRADIOL-LIKE PROTEIN"/>
    <property type="match status" value="1"/>
</dbReference>
<feature type="domain" description="Extradiol ring-cleavage dioxygenase class III enzyme subunit B" evidence="6">
    <location>
        <begin position="29"/>
        <end position="184"/>
    </location>
</feature>
<evidence type="ECO:0000259" key="6">
    <source>
        <dbReference type="Pfam" id="PF02900"/>
    </source>
</evidence>
<dbReference type="InterPro" id="IPR004183">
    <property type="entry name" value="Xdiol_dOase_suB"/>
</dbReference>
<keyword evidence="8" id="KW-1185">Reference proteome</keyword>
<dbReference type="InterPro" id="IPR014436">
    <property type="entry name" value="Extradiol_dOase_DODA"/>
</dbReference>
<name>A0ABX9VU04_AGGAP</name>
<proteinExistence type="inferred from homology"/>
<evidence type="ECO:0000256" key="5">
    <source>
        <dbReference type="ARBA" id="ARBA00023002"/>
    </source>
</evidence>
<dbReference type="NCBIfam" id="NF007914">
    <property type="entry name" value="PRK10628.1"/>
    <property type="match status" value="1"/>
</dbReference>
<comment type="caution">
    <text evidence="7">The sequence shown here is derived from an EMBL/GenBank/DDBJ whole genome shotgun (WGS) entry which is preliminary data.</text>
</comment>
<comment type="cofactor">
    <cofactor evidence="1">
        <name>Zn(2+)</name>
        <dbReference type="ChEBI" id="CHEBI:29105"/>
    </cofactor>
</comment>
<comment type="similarity">
    <text evidence="2">Belongs to the DODA-type extradiol aromatic ring-opening dioxygenase family.</text>
</comment>
<keyword evidence="7" id="KW-0223">Dioxygenase</keyword>
<keyword evidence="5" id="KW-0560">Oxidoreductase</keyword>
<dbReference type="Gene3D" id="3.40.830.10">
    <property type="entry name" value="LigB-like"/>
    <property type="match status" value="1"/>
</dbReference>
<protein>
    <submittedName>
        <fullName evidence="7">4,5-DOPA dioxygenase extradiol</fullName>
    </submittedName>
</protein>
<dbReference type="CDD" id="cd07363">
    <property type="entry name" value="45_DOPA_Dioxygenase"/>
    <property type="match status" value="1"/>
</dbReference>
<dbReference type="PIRSF" id="PIRSF006157">
    <property type="entry name" value="Doxgns_DODA"/>
    <property type="match status" value="1"/>
</dbReference>
<dbReference type="PANTHER" id="PTHR30096:SF0">
    <property type="entry name" value="4,5-DOPA DIOXYGENASE EXTRADIOL-LIKE PROTEIN"/>
    <property type="match status" value="1"/>
</dbReference>
<dbReference type="SUPFAM" id="SSF53213">
    <property type="entry name" value="LigB-like"/>
    <property type="match status" value="1"/>
</dbReference>
<evidence type="ECO:0000256" key="3">
    <source>
        <dbReference type="ARBA" id="ARBA00022723"/>
    </source>
</evidence>
<dbReference type="Proteomes" id="UP000274211">
    <property type="component" value="Unassembled WGS sequence"/>
</dbReference>
<keyword evidence="3" id="KW-0479">Metal-binding</keyword>
<dbReference type="EMBL" id="QMGS01000096">
    <property type="protein sequence ID" value="RMW80811.1"/>
    <property type="molecule type" value="Genomic_DNA"/>
</dbReference>
<accession>A0ABX9VU04</accession>
<evidence type="ECO:0000256" key="2">
    <source>
        <dbReference type="ARBA" id="ARBA00007581"/>
    </source>
</evidence>
<gene>
    <name evidence="7" type="ORF">DOL88_09410</name>
</gene>
<dbReference type="RefSeq" id="WP_080988233.1">
    <property type="nucleotide sequence ID" value="NZ_CP012067.1"/>
</dbReference>
<dbReference type="Pfam" id="PF02900">
    <property type="entry name" value="LigB"/>
    <property type="match status" value="1"/>
</dbReference>
<dbReference type="GO" id="GO:0051213">
    <property type="term" value="F:dioxygenase activity"/>
    <property type="evidence" value="ECO:0007669"/>
    <property type="project" value="UniProtKB-KW"/>
</dbReference>
<evidence type="ECO:0000313" key="8">
    <source>
        <dbReference type="Proteomes" id="UP000274211"/>
    </source>
</evidence>
<evidence type="ECO:0000313" key="7">
    <source>
        <dbReference type="EMBL" id="RMW80811.1"/>
    </source>
</evidence>
<evidence type="ECO:0000256" key="1">
    <source>
        <dbReference type="ARBA" id="ARBA00001947"/>
    </source>
</evidence>
<reference evidence="7 8" key="1">
    <citation type="journal article" date="2019" name="J. Oral Microbiol.">
        <title>Role of OmpA1 and OmpA2 in Aggregatibacter actinomycetemcomitans and Aggregatibacter aphrophilus serum resistance.</title>
        <authorList>
            <person name="Lindholm M."/>
            <person name="Min Aung K."/>
            <person name="Nyunt Wai S."/>
            <person name="Oscarsson J."/>
        </authorList>
    </citation>
    <scope>NUCLEOTIDE SEQUENCE [LARGE SCALE GENOMIC DNA]</scope>
    <source>
        <strain evidence="7 8">HK83</strain>
    </source>
</reference>
<keyword evidence="4" id="KW-0862">Zinc</keyword>
<sequence length="261" mass="29560">MKKMPVLFVGHGSPMNVLDKENPFNQNFRLITQNFAKPKAILMISAHWYSSRLQVTSGEHPEMIYDFYGFPDELSQVQYPAPGSPELAEQVRSLLQPENVELNPTRGFDHGAWAVLKFLYPDADIPVVQLSLNRLQPAEWHFNLAKKLSALREQGVLIIGSGNIVHNLRVISWEHIDQIGAGYDWAYAFRDQINHAMTTQNDEELVHYEQFGENAALSVPTPDHYLPLLYVAALREPDEKVEFFNDNLIAGSLSMTSLLVG</sequence>
<organism evidence="7 8">
    <name type="scientific">Aggregatibacter aphrophilus</name>
    <name type="common">Haemophilus aphrophilus</name>
    <dbReference type="NCBI Taxonomy" id="732"/>
    <lineage>
        <taxon>Bacteria</taxon>
        <taxon>Pseudomonadati</taxon>
        <taxon>Pseudomonadota</taxon>
        <taxon>Gammaproteobacteria</taxon>
        <taxon>Pasteurellales</taxon>
        <taxon>Pasteurellaceae</taxon>
        <taxon>Aggregatibacter</taxon>
    </lineage>
</organism>
<evidence type="ECO:0000256" key="4">
    <source>
        <dbReference type="ARBA" id="ARBA00022833"/>
    </source>
</evidence>